<organism evidence="3 4">
    <name type="scientific">Polaromonas aquatica</name>
    <dbReference type="NCBI Taxonomy" id="332657"/>
    <lineage>
        <taxon>Bacteria</taxon>
        <taxon>Pseudomonadati</taxon>
        <taxon>Pseudomonadota</taxon>
        <taxon>Betaproteobacteria</taxon>
        <taxon>Burkholderiales</taxon>
        <taxon>Comamonadaceae</taxon>
        <taxon>Polaromonas</taxon>
    </lineage>
</organism>
<dbReference type="Pfam" id="PF04972">
    <property type="entry name" value="BON"/>
    <property type="match status" value="1"/>
</dbReference>
<feature type="domain" description="BON" evidence="2">
    <location>
        <begin position="86"/>
        <end position="154"/>
    </location>
</feature>
<comment type="caution">
    <text evidence="3">The sequence shown here is derived from an EMBL/GenBank/DDBJ whole genome shotgun (WGS) entry which is preliminary data.</text>
</comment>
<accession>A0ABW1TYA6</accession>
<evidence type="ECO:0000313" key="3">
    <source>
        <dbReference type="EMBL" id="MFC6281863.1"/>
    </source>
</evidence>
<protein>
    <submittedName>
        <fullName evidence="3">BON domain-containing protein</fullName>
    </submittedName>
</protein>
<feature type="chain" id="PRO_5045221113" evidence="1">
    <location>
        <begin position="22"/>
        <end position="166"/>
    </location>
</feature>
<evidence type="ECO:0000313" key="4">
    <source>
        <dbReference type="Proteomes" id="UP001596270"/>
    </source>
</evidence>
<name>A0ABW1TYA6_9BURK</name>
<sequence>MRHSFLPCLALLLCLPLTGRAQPSQEKKNWFDDPFFQVSAGLPDCPVPLGPLLTFEEQRREAHWRAERGTSCWLAGQCRDSNAYRYDKDLAAPVAAALKAVPGIESGSVWVVIQRRWVFLQGCVGTPGLMRQLERAAKAVPEVETVVPMLQLGTRETPRYPTADKP</sequence>
<dbReference type="Proteomes" id="UP001596270">
    <property type="component" value="Unassembled WGS sequence"/>
</dbReference>
<reference evidence="4" key="1">
    <citation type="journal article" date="2019" name="Int. J. Syst. Evol. Microbiol.">
        <title>The Global Catalogue of Microorganisms (GCM) 10K type strain sequencing project: providing services to taxonomists for standard genome sequencing and annotation.</title>
        <authorList>
            <consortium name="The Broad Institute Genomics Platform"/>
            <consortium name="The Broad Institute Genome Sequencing Center for Infectious Disease"/>
            <person name="Wu L."/>
            <person name="Ma J."/>
        </authorList>
    </citation>
    <scope>NUCLEOTIDE SEQUENCE [LARGE SCALE GENOMIC DNA]</scope>
    <source>
        <strain evidence="4">CCUG 39402</strain>
    </source>
</reference>
<proteinExistence type="predicted"/>
<evidence type="ECO:0000256" key="1">
    <source>
        <dbReference type="SAM" id="SignalP"/>
    </source>
</evidence>
<feature type="signal peptide" evidence="1">
    <location>
        <begin position="1"/>
        <end position="21"/>
    </location>
</feature>
<evidence type="ECO:0000259" key="2">
    <source>
        <dbReference type="PROSITE" id="PS50914"/>
    </source>
</evidence>
<gene>
    <name evidence="3" type="ORF">ACFQND_11525</name>
</gene>
<keyword evidence="1" id="KW-0732">Signal</keyword>
<keyword evidence="4" id="KW-1185">Reference proteome</keyword>
<dbReference type="EMBL" id="JBHSRS010000018">
    <property type="protein sequence ID" value="MFC6281863.1"/>
    <property type="molecule type" value="Genomic_DNA"/>
</dbReference>
<dbReference type="PROSITE" id="PS50914">
    <property type="entry name" value="BON"/>
    <property type="match status" value="1"/>
</dbReference>
<dbReference type="RefSeq" id="WP_371438538.1">
    <property type="nucleotide sequence ID" value="NZ_JBHSRS010000018.1"/>
</dbReference>
<dbReference type="InterPro" id="IPR007055">
    <property type="entry name" value="BON_dom"/>
</dbReference>